<sequence length="122" mass="13357">MPYGLSSVLEGDQNGGVADTIPMAFSLFMVGQTESFVPAHTHPFDPPRFVSSARKPRLELTVEGSGYCAHISSPADSRRSFLPPCLFITGFNVTRVISDYIFVSWKTCRGDAIILKLGLMND</sequence>
<name>A0AAV2NJV9_9HYME</name>
<protein>
    <submittedName>
        <fullName evidence="1">Uncharacterized protein</fullName>
    </submittedName>
</protein>
<proteinExistence type="predicted"/>
<evidence type="ECO:0000313" key="2">
    <source>
        <dbReference type="Proteomes" id="UP001497644"/>
    </source>
</evidence>
<dbReference type="AlphaFoldDB" id="A0AAV2NJV9"/>
<keyword evidence="2" id="KW-1185">Reference proteome</keyword>
<accession>A0AAV2NJV9</accession>
<gene>
    <name evidence="1" type="ORF">LPLAT_LOCUS6066</name>
</gene>
<dbReference type="EMBL" id="OZ034825">
    <property type="protein sequence ID" value="CAL1679967.1"/>
    <property type="molecule type" value="Genomic_DNA"/>
</dbReference>
<dbReference type="Proteomes" id="UP001497644">
    <property type="component" value="Chromosome 2"/>
</dbReference>
<reference evidence="1" key="1">
    <citation type="submission" date="2024-04" db="EMBL/GenBank/DDBJ databases">
        <authorList>
            <consortium name="Molecular Ecology Group"/>
        </authorList>
    </citation>
    <scope>NUCLEOTIDE SEQUENCE</scope>
</reference>
<evidence type="ECO:0000313" key="1">
    <source>
        <dbReference type="EMBL" id="CAL1679967.1"/>
    </source>
</evidence>
<organism evidence="1 2">
    <name type="scientific">Lasius platythorax</name>
    <dbReference type="NCBI Taxonomy" id="488582"/>
    <lineage>
        <taxon>Eukaryota</taxon>
        <taxon>Metazoa</taxon>
        <taxon>Ecdysozoa</taxon>
        <taxon>Arthropoda</taxon>
        <taxon>Hexapoda</taxon>
        <taxon>Insecta</taxon>
        <taxon>Pterygota</taxon>
        <taxon>Neoptera</taxon>
        <taxon>Endopterygota</taxon>
        <taxon>Hymenoptera</taxon>
        <taxon>Apocrita</taxon>
        <taxon>Aculeata</taxon>
        <taxon>Formicoidea</taxon>
        <taxon>Formicidae</taxon>
        <taxon>Formicinae</taxon>
        <taxon>Lasius</taxon>
        <taxon>Lasius</taxon>
    </lineage>
</organism>